<evidence type="ECO:0000259" key="1">
    <source>
        <dbReference type="PROSITE" id="PS50943"/>
    </source>
</evidence>
<dbReference type="AlphaFoldDB" id="A0A5C4JBS9"/>
<name>A0A5C4JBS9_9ACTN</name>
<feature type="domain" description="HTH cro/C1-type" evidence="1">
    <location>
        <begin position="36"/>
        <end position="92"/>
    </location>
</feature>
<keyword evidence="3" id="KW-1185">Reference proteome</keyword>
<comment type="caution">
    <text evidence="2">The sequence shown here is derived from an EMBL/GenBank/DDBJ whole genome shotgun (WGS) entry which is preliminary data.</text>
</comment>
<dbReference type="InterPro" id="IPR001387">
    <property type="entry name" value="Cro/C1-type_HTH"/>
</dbReference>
<dbReference type="Proteomes" id="UP000309174">
    <property type="component" value="Unassembled WGS sequence"/>
</dbReference>
<gene>
    <name evidence="2" type="ORF">ETD83_18110</name>
</gene>
<accession>A0A5C4JBS9</accession>
<evidence type="ECO:0000313" key="3">
    <source>
        <dbReference type="Proteomes" id="UP000309174"/>
    </source>
</evidence>
<dbReference type="GO" id="GO:0003677">
    <property type="term" value="F:DNA binding"/>
    <property type="evidence" value="ECO:0007669"/>
    <property type="project" value="InterPro"/>
</dbReference>
<reference evidence="2 3" key="1">
    <citation type="submission" date="2019-05" db="EMBL/GenBank/DDBJ databases">
        <title>Draft genome sequence of Actinomadura sp. 14C53.</title>
        <authorList>
            <person name="Saricaoglu S."/>
            <person name="Isik K."/>
        </authorList>
    </citation>
    <scope>NUCLEOTIDE SEQUENCE [LARGE SCALE GENOMIC DNA]</scope>
    <source>
        <strain evidence="2 3">14C53</strain>
    </source>
</reference>
<proteinExistence type="predicted"/>
<dbReference type="OrthoDB" id="3454723at2"/>
<dbReference type="CDD" id="cd00093">
    <property type="entry name" value="HTH_XRE"/>
    <property type="match status" value="1"/>
</dbReference>
<dbReference type="RefSeq" id="WP_138646309.1">
    <property type="nucleotide sequence ID" value="NZ_VCKW01000085.1"/>
</dbReference>
<dbReference type="SUPFAM" id="SSF47413">
    <property type="entry name" value="lambda repressor-like DNA-binding domains"/>
    <property type="match status" value="1"/>
</dbReference>
<dbReference type="Pfam" id="PF13560">
    <property type="entry name" value="HTH_31"/>
    <property type="match status" value="2"/>
</dbReference>
<organism evidence="2 3">
    <name type="scientific">Actinomadura soli</name>
    <dbReference type="NCBI Taxonomy" id="2508997"/>
    <lineage>
        <taxon>Bacteria</taxon>
        <taxon>Bacillati</taxon>
        <taxon>Actinomycetota</taxon>
        <taxon>Actinomycetes</taxon>
        <taxon>Streptosporangiales</taxon>
        <taxon>Thermomonosporaceae</taxon>
        <taxon>Actinomadura</taxon>
    </lineage>
</organism>
<dbReference type="InterPro" id="IPR010982">
    <property type="entry name" value="Lambda_DNA-bd_dom_sf"/>
</dbReference>
<sequence>MDVSDARRFRWPPWVFSQSRRVSLSHGHVCLDGGKLRRWRIVRGLSVDALAALTGGRVPARQLYEYEAGRRRCDPARFAALCRVLGVTGPQLSAVPLELAGLAEWRHWAGLTADQAAERLGMSSWSLLRVERTGRLPRQVTREGFLAAAAGLYACSPGQARAALARTSHPRQTY</sequence>
<protein>
    <submittedName>
        <fullName evidence="2">Helix-turn-helix domain-containing protein</fullName>
    </submittedName>
</protein>
<evidence type="ECO:0000313" key="2">
    <source>
        <dbReference type="EMBL" id="TMQ99267.1"/>
    </source>
</evidence>
<dbReference type="PROSITE" id="PS50943">
    <property type="entry name" value="HTH_CROC1"/>
    <property type="match status" value="1"/>
</dbReference>
<dbReference type="SMART" id="SM00530">
    <property type="entry name" value="HTH_XRE"/>
    <property type="match status" value="2"/>
</dbReference>
<dbReference type="EMBL" id="VCKW01000085">
    <property type="protein sequence ID" value="TMQ99267.1"/>
    <property type="molecule type" value="Genomic_DNA"/>
</dbReference>
<dbReference type="Gene3D" id="1.10.260.40">
    <property type="entry name" value="lambda repressor-like DNA-binding domains"/>
    <property type="match status" value="1"/>
</dbReference>